<feature type="compositionally biased region" description="Basic and acidic residues" evidence="1">
    <location>
        <begin position="56"/>
        <end position="69"/>
    </location>
</feature>
<sequence>MWRSSEGTCCRSSLHIRLQLDFVRTKEARKTEEGNKKIVDKGEHVGMKAKTTSYKKSKELERATGDSSKVGELHDEATVTHASDMVGKELTIIKRQATSVVYVRSKNMCSVI</sequence>
<protein>
    <submittedName>
        <fullName evidence="2">Uncharacterized protein</fullName>
    </submittedName>
</protein>
<comment type="caution">
    <text evidence="2">The sequence shown here is derived from an EMBL/GenBank/DDBJ whole genome shotgun (WGS) entry which is preliminary data.</text>
</comment>
<reference evidence="2 3" key="1">
    <citation type="submission" date="2024-01" db="EMBL/GenBank/DDBJ databases">
        <title>Genome assemblies of Stephania.</title>
        <authorList>
            <person name="Yang L."/>
        </authorList>
    </citation>
    <scope>NUCLEOTIDE SEQUENCE [LARGE SCALE GENOMIC DNA]</scope>
    <source>
        <strain evidence="2">QJT</strain>
        <tissue evidence="2">Leaf</tissue>
    </source>
</reference>
<evidence type="ECO:0000313" key="3">
    <source>
        <dbReference type="Proteomes" id="UP001417504"/>
    </source>
</evidence>
<feature type="region of interest" description="Disordered" evidence="1">
    <location>
        <begin position="49"/>
        <end position="69"/>
    </location>
</feature>
<keyword evidence="3" id="KW-1185">Reference proteome</keyword>
<proteinExistence type="predicted"/>
<evidence type="ECO:0000256" key="1">
    <source>
        <dbReference type="SAM" id="MobiDB-lite"/>
    </source>
</evidence>
<dbReference type="EMBL" id="JBBNAE010000002">
    <property type="protein sequence ID" value="KAK9146376.1"/>
    <property type="molecule type" value="Genomic_DNA"/>
</dbReference>
<accession>A0AAP0K5Q7</accession>
<organism evidence="2 3">
    <name type="scientific">Stephania japonica</name>
    <dbReference type="NCBI Taxonomy" id="461633"/>
    <lineage>
        <taxon>Eukaryota</taxon>
        <taxon>Viridiplantae</taxon>
        <taxon>Streptophyta</taxon>
        <taxon>Embryophyta</taxon>
        <taxon>Tracheophyta</taxon>
        <taxon>Spermatophyta</taxon>
        <taxon>Magnoliopsida</taxon>
        <taxon>Ranunculales</taxon>
        <taxon>Menispermaceae</taxon>
        <taxon>Menispermoideae</taxon>
        <taxon>Cissampelideae</taxon>
        <taxon>Stephania</taxon>
    </lineage>
</organism>
<evidence type="ECO:0000313" key="2">
    <source>
        <dbReference type="EMBL" id="KAK9146376.1"/>
    </source>
</evidence>
<gene>
    <name evidence="2" type="ORF">Sjap_006279</name>
</gene>
<dbReference type="AlphaFoldDB" id="A0AAP0K5Q7"/>
<dbReference type="Proteomes" id="UP001417504">
    <property type="component" value="Unassembled WGS sequence"/>
</dbReference>
<name>A0AAP0K5Q7_9MAGN</name>